<sequence length="236" mass="26456">MDKDSSHNNHSLSSSSSTSSNHVKRLLNFDHYTSPSKSLCYDRFIPCRSTSNFSLFNISPSQKHNSTPYNSLLRTALFGPNAPVTPDKRTSPNIFRYKTETHHNMHALSPFLFHHDACPGTNYNYTPSVKPQRKVSKSPFKVLDAPALQDDFYLNLVDWSSNNVLAVGLGSCVYLWNASSSKVTRLCDLGIDDYICSVEWAHRGTCIAVGTSKGKVKVRVYSISCKYDYCLLPDIT</sequence>
<comment type="caution">
    <text evidence="4">The sequence shown here is derived from an EMBL/GenBank/DDBJ whole genome shotgun (WGS) entry which is preliminary data.</text>
</comment>
<evidence type="ECO:0000256" key="2">
    <source>
        <dbReference type="ARBA" id="ARBA00022737"/>
    </source>
</evidence>
<dbReference type="GO" id="GO:0031145">
    <property type="term" value="P:anaphase-promoting complex-dependent catabolic process"/>
    <property type="evidence" value="ECO:0007669"/>
    <property type="project" value="TreeGrafter"/>
</dbReference>
<evidence type="ECO:0000313" key="5">
    <source>
        <dbReference type="Proteomes" id="UP000447434"/>
    </source>
</evidence>
<dbReference type="AlphaFoldDB" id="A0A6A4PZA5"/>
<dbReference type="InterPro" id="IPR015943">
    <property type="entry name" value="WD40/YVTN_repeat-like_dom_sf"/>
</dbReference>
<evidence type="ECO:0000256" key="3">
    <source>
        <dbReference type="ARBA" id="ARBA00023306"/>
    </source>
</evidence>
<dbReference type="InterPro" id="IPR033010">
    <property type="entry name" value="Cdc20/Fizzy"/>
</dbReference>
<organism evidence="4 5">
    <name type="scientific">Lupinus albus</name>
    <name type="common">White lupine</name>
    <name type="synonym">Lupinus termis</name>
    <dbReference type="NCBI Taxonomy" id="3870"/>
    <lineage>
        <taxon>Eukaryota</taxon>
        <taxon>Viridiplantae</taxon>
        <taxon>Streptophyta</taxon>
        <taxon>Embryophyta</taxon>
        <taxon>Tracheophyta</taxon>
        <taxon>Spermatophyta</taxon>
        <taxon>Magnoliopsida</taxon>
        <taxon>eudicotyledons</taxon>
        <taxon>Gunneridae</taxon>
        <taxon>Pentapetalae</taxon>
        <taxon>rosids</taxon>
        <taxon>fabids</taxon>
        <taxon>Fabales</taxon>
        <taxon>Fabaceae</taxon>
        <taxon>Papilionoideae</taxon>
        <taxon>50 kb inversion clade</taxon>
        <taxon>genistoids sensu lato</taxon>
        <taxon>core genistoids</taxon>
        <taxon>Genisteae</taxon>
        <taxon>Lupinus</taxon>
    </lineage>
</organism>
<protein>
    <submittedName>
        <fullName evidence="4">Putative transcription factor WD40-like family</fullName>
    </submittedName>
</protein>
<dbReference type="Gene3D" id="2.130.10.10">
    <property type="entry name" value="YVTN repeat-like/Quinoprotein amine dehydrogenase"/>
    <property type="match status" value="1"/>
</dbReference>
<keyword evidence="2" id="KW-0677">Repeat</keyword>
<keyword evidence="1" id="KW-0853">WD repeat</keyword>
<accession>A0A6A4PZA5</accession>
<dbReference type="PANTHER" id="PTHR19918">
    <property type="entry name" value="CELL DIVISION CYCLE 20 CDC20 FIZZY -RELATED"/>
    <property type="match status" value="1"/>
</dbReference>
<reference evidence="5" key="1">
    <citation type="journal article" date="2020" name="Nat. Commun.">
        <title>Genome sequence of the cluster root forming white lupin.</title>
        <authorList>
            <person name="Hufnagel B."/>
            <person name="Marques A."/>
            <person name="Soriano A."/>
            <person name="Marques L."/>
            <person name="Divol F."/>
            <person name="Doumas P."/>
            <person name="Sallet E."/>
            <person name="Mancinotti D."/>
            <person name="Carrere S."/>
            <person name="Marande W."/>
            <person name="Arribat S."/>
            <person name="Keller J."/>
            <person name="Huneau C."/>
            <person name="Blein T."/>
            <person name="Aime D."/>
            <person name="Laguerre M."/>
            <person name="Taylor J."/>
            <person name="Schubert V."/>
            <person name="Nelson M."/>
            <person name="Geu-Flores F."/>
            <person name="Crespi M."/>
            <person name="Gallardo-Guerrero K."/>
            <person name="Delaux P.-M."/>
            <person name="Salse J."/>
            <person name="Berges H."/>
            <person name="Guyot R."/>
            <person name="Gouzy J."/>
            <person name="Peret B."/>
        </authorList>
    </citation>
    <scope>NUCLEOTIDE SEQUENCE [LARGE SCALE GENOMIC DNA]</scope>
    <source>
        <strain evidence="5">cv. Amiga</strain>
    </source>
</reference>
<dbReference type="GO" id="GO:1905786">
    <property type="term" value="P:positive regulation of anaphase-promoting complex-dependent catabolic process"/>
    <property type="evidence" value="ECO:0007669"/>
    <property type="project" value="TreeGrafter"/>
</dbReference>
<evidence type="ECO:0000256" key="1">
    <source>
        <dbReference type="ARBA" id="ARBA00022574"/>
    </source>
</evidence>
<name>A0A6A4PZA5_LUPAL</name>
<evidence type="ECO:0000313" key="4">
    <source>
        <dbReference type="EMBL" id="KAE9606921.1"/>
    </source>
</evidence>
<dbReference type="Proteomes" id="UP000447434">
    <property type="component" value="Chromosome 9"/>
</dbReference>
<dbReference type="EMBL" id="WOCE01000009">
    <property type="protein sequence ID" value="KAE9606921.1"/>
    <property type="molecule type" value="Genomic_DNA"/>
</dbReference>
<dbReference type="GO" id="GO:0005680">
    <property type="term" value="C:anaphase-promoting complex"/>
    <property type="evidence" value="ECO:0007669"/>
    <property type="project" value="TreeGrafter"/>
</dbReference>
<dbReference type="PANTHER" id="PTHR19918:SF1">
    <property type="entry name" value="FIZZY-RELATED PROTEIN HOMOLOG"/>
    <property type="match status" value="1"/>
</dbReference>
<dbReference type="OrthoDB" id="1589107at2759"/>
<gene>
    <name evidence="4" type="ORF">Lalb_Chr09g0324661</name>
</gene>
<dbReference type="SUPFAM" id="SSF117289">
    <property type="entry name" value="Nucleoporin domain"/>
    <property type="match status" value="1"/>
</dbReference>
<dbReference type="GO" id="GO:0010997">
    <property type="term" value="F:anaphase-promoting complex binding"/>
    <property type="evidence" value="ECO:0007669"/>
    <property type="project" value="InterPro"/>
</dbReference>
<proteinExistence type="predicted"/>
<keyword evidence="3" id="KW-0131">Cell cycle</keyword>
<dbReference type="GO" id="GO:1990757">
    <property type="term" value="F:ubiquitin ligase activator activity"/>
    <property type="evidence" value="ECO:0007669"/>
    <property type="project" value="TreeGrafter"/>
</dbReference>
<keyword evidence="5" id="KW-1185">Reference proteome</keyword>